<keyword evidence="2" id="KW-0472">Membrane</keyword>
<dbReference type="SMART" id="SM00710">
    <property type="entry name" value="PbH1"/>
    <property type="match status" value="6"/>
</dbReference>
<dbReference type="Pfam" id="PF07714">
    <property type="entry name" value="PK_Tyr_Ser-Thr"/>
    <property type="match status" value="1"/>
</dbReference>
<evidence type="ECO:0000313" key="5">
    <source>
        <dbReference type="Proteomes" id="UP001281761"/>
    </source>
</evidence>
<feature type="compositionally biased region" description="Basic and acidic residues" evidence="1">
    <location>
        <begin position="2135"/>
        <end position="2144"/>
    </location>
</feature>
<feature type="domain" description="Protein kinase" evidence="3">
    <location>
        <begin position="1899"/>
        <end position="2240"/>
    </location>
</feature>
<protein>
    <recommendedName>
        <fullName evidence="3">Protein kinase domain-containing protein</fullName>
    </recommendedName>
</protein>
<dbReference type="InterPro" id="IPR011050">
    <property type="entry name" value="Pectin_lyase_fold/virulence"/>
</dbReference>
<accession>A0ABQ9WUN0</accession>
<evidence type="ECO:0000259" key="3">
    <source>
        <dbReference type="PROSITE" id="PS50011"/>
    </source>
</evidence>
<evidence type="ECO:0000256" key="1">
    <source>
        <dbReference type="SAM" id="MobiDB-lite"/>
    </source>
</evidence>
<gene>
    <name evidence="4" type="ORF">BLNAU_21840</name>
</gene>
<keyword evidence="2" id="KW-1133">Transmembrane helix</keyword>
<dbReference type="PROSITE" id="PS50011">
    <property type="entry name" value="PROTEIN_KINASE_DOM"/>
    <property type="match status" value="1"/>
</dbReference>
<name>A0ABQ9WUN0_9EUKA</name>
<organism evidence="4 5">
    <name type="scientific">Blattamonas nauphoetae</name>
    <dbReference type="NCBI Taxonomy" id="2049346"/>
    <lineage>
        <taxon>Eukaryota</taxon>
        <taxon>Metamonada</taxon>
        <taxon>Preaxostyla</taxon>
        <taxon>Oxymonadida</taxon>
        <taxon>Blattamonas</taxon>
    </lineage>
</organism>
<evidence type="ECO:0000256" key="2">
    <source>
        <dbReference type="SAM" id="Phobius"/>
    </source>
</evidence>
<feature type="region of interest" description="Disordered" evidence="1">
    <location>
        <begin position="2125"/>
        <end position="2144"/>
    </location>
</feature>
<dbReference type="InterPro" id="IPR001245">
    <property type="entry name" value="Ser-Thr/Tyr_kinase_cat_dom"/>
</dbReference>
<keyword evidence="2" id="KW-0812">Transmembrane</keyword>
<feature type="region of interest" description="Disordered" evidence="1">
    <location>
        <begin position="2003"/>
        <end position="2027"/>
    </location>
</feature>
<dbReference type="Proteomes" id="UP001281761">
    <property type="component" value="Unassembled WGS sequence"/>
</dbReference>
<proteinExistence type="predicted"/>
<dbReference type="EMBL" id="JARBJD010000356">
    <property type="protein sequence ID" value="KAK2943214.1"/>
    <property type="molecule type" value="Genomic_DNA"/>
</dbReference>
<dbReference type="SUPFAM" id="SSF56112">
    <property type="entry name" value="Protein kinase-like (PK-like)"/>
    <property type="match status" value="1"/>
</dbReference>
<dbReference type="InterPro" id="IPR000719">
    <property type="entry name" value="Prot_kinase_dom"/>
</dbReference>
<evidence type="ECO:0000313" key="4">
    <source>
        <dbReference type="EMBL" id="KAK2943214.1"/>
    </source>
</evidence>
<dbReference type="InterPro" id="IPR011009">
    <property type="entry name" value="Kinase-like_dom_sf"/>
</dbReference>
<sequence length="2261" mass="241981">MEASAGMNNHNLIHAANTTFSRNFHSELNAYTTTYTTTQVTSITLQTSFSDCLFLGCKSTTHGAGISHVSTSSLSVSNCRFEGCRAEPSQRNTYGGGIAFESTSESAVRVDISGTTFVSCYAHTGSGISVRHQADKLTITAELTNCHFEALSSVRQCACFYIYSVFNPSITNTVLQDCSIDGNSALAVDHHYGTSVVKNIRIAGCTTNNNSPSDWDHWDQIRSLGITQTGPGTFKFENCFFEGNKEMTERITGGSDLTINGQSPYASKDIFENCWTSSGQPSLTVYKVPKHDWIVTNEVIHVSYATGENKLFCWVPGSACKTMTDVIGIRLGPWYIGKIAMDEGEYRETKLGMKNQTLGVEGSGKTKTTMIDGGSSETLFTITTGQLTASKIQFVPSASSHLITLSAEGTVLVSDSSISTVETNVKLSKAVFSVSAGTLSLTGVDCSSLSFTDTTVLFLFSSLTRSLTLTNSSFSSISSDGSGSCICSTITTGQSVSIGEEGGSDSFSSCSSVGDGGALNVKLMDTGSLRIVSTHFSECSSDGVGGGVFVELDSTTSQTAWTLDLSGASFGTDIAKNTATKGQNLFLSGKYFETVVTSNTFPAVSGSEGGDMWGEDSNSTVSSSLLVYLVPISNTAIVGGSYAVDIKHCGHFGVGCVSIQKALNHVKTSGSASLVLSFESGATLSESFSFETPQTVSFESASESPQTITVEAQGRFSVSSGTLSLNTLSFPTAVPSFSSSLISLNGGSLSVTKSTFTGFSSSASGAIVSGSLSSSSSLVVSGSSFMSCGSSKNGGAIAVECDAKTPSSSLVIKASFSSCSCGDQQNGDWVYVSGRELSKLIVPSNWETTTSGLTQPGDSSKVWGVDNSPSGSSLASSTLLVYLIDHSSGSIFTSSSLGSEVIGCGESSTPCKTLSTSFSHLSSAPSNTLTVTDSSTLDFTLTSSLPALTITGMSSPLKPLSVTSPGRFSVPSNELSRSSRDQPFNQSFLVVPLHNHWLWIVVDHFLHHFWLQLVLVIKSLKKNGIVVIDSEMMQSTLLTSSASTWTLKGFVTGSVGSRTSPMLCVSDGKLTLISCWFGDGESDLKWRTEPEVELFSNIHRSEGSGSCLHSALDGDMKLEVDDVWMDDECVEWKGDGFFISFPTSLSSTVASFTLTNLHFASSPSKPSNSNRHFLFLTGFNLSSWIGVGDSRFSGSFEGKDVETEWLWTEDEHAEIGLSASLLFYLTEHIGPVGVDESGYDIAKCGYQSVWCPTLPSALAKLPSSGSSTVVVQVRVEINTTIDFSSSTVLSGRTATSQLVVGEDSHFEVQTVNVNVEVSTLVVSLPSELSSSCLFITTEGSLTLTTVSFVSSDPTNVFSSQLINSAAPLSLTNVNISSASLSGNALIELWSDVVVDGCHFTSISRSTGLGSVIEANISETTEMKVTDSTFEDCFCGSTVNWIVLKGLNTATKTHSSWEGSFSLSSPRSGVMVDSDEHEPFSLIFVLYPRGASLVVSSSSGIDHRLCGNESVPCETIAGSASESGERSFSVRGSCLMGGELMIETEGLTIEGLNSNVGTLWMEGRSRIVQNMADYPKPVTLRHVCVDVSSSTLDSESSILHLWSGTLDVSSCSFKSSKAVGTRLVWMTKGTLKLHTISLSSLTFSTTPIVLSSLTEATLDHVTISDCSATSIISGTSLPSLTLRTAVVERVQTPQPNFDVSNASKVEGLCHWTGGVIELTGCTCTVEGSRLTDLSEGGFRVDGGSVEIHSSTFEESHDESLFFPSAHRNIVCMNEGRVSINSPNGGDGSPGLPSLWMDSSNCTLTKNSQPITAPLFIPTLDTAKSTSTKTKKMMKLTLIGTLLMPCDLHLEVFSVEANKAETGAVQSLDLSSIGMDWTETSVTVELNETADFPNLKREHEWHGRLAFGLGTDRTSWMRVKLSVSDERKAQAKAAMKWLIPLIAGLAALLIFFLILLVLLRKRKKNKEQKKTKLSEMGEINQPMDDIVKNDDPSMEMTDRLHHFSFDTPTEPNKTAEDAPNTKHSSLPDLPSERVEDFAEKKTNTTVIARGPDGKEVHIAQTKDTLYNRLHGPQPDEQLNRPQMRVQLVAALTAVHKHSPSAELLTRLNPHVVFFDSAGVVCLQVNQHPQPQASDRGNQSKREEEFDRWKAPEVANGEVKVDHQQAAVFSLGLLFWEIETGMVPFRELDAVNAQRQLGTGQLPPMDRITSESLVEMIEQCLDLEAENRPTLAELEKMLNPPSLHQPSQPLSLKPVPLVNKASYS</sequence>
<dbReference type="SUPFAM" id="SSF51126">
    <property type="entry name" value="Pectin lyase-like"/>
    <property type="match status" value="2"/>
</dbReference>
<dbReference type="InterPro" id="IPR006626">
    <property type="entry name" value="PbH1"/>
</dbReference>
<feature type="compositionally biased region" description="Polar residues" evidence="1">
    <location>
        <begin position="2125"/>
        <end position="2134"/>
    </location>
</feature>
<reference evidence="4 5" key="1">
    <citation type="journal article" date="2022" name="bioRxiv">
        <title>Genomics of Preaxostyla Flagellates Illuminates Evolutionary Transitions and the Path Towards Mitochondrial Loss.</title>
        <authorList>
            <person name="Novak L.V.F."/>
            <person name="Treitli S.C."/>
            <person name="Pyrih J."/>
            <person name="Halakuc P."/>
            <person name="Pipaliya S.V."/>
            <person name="Vacek V."/>
            <person name="Brzon O."/>
            <person name="Soukal P."/>
            <person name="Eme L."/>
            <person name="Dacks J.B."/>
            <person name="Karnkowska A."/>
            <person name="Elias M."/>
            <person name="Hampl V."/>
        </authorList>
    </citation>
    <scope>NUCLEOTIDE SEQUENCE [LARGE SCALE GENOMIC DNA]</scope>
    <source>
        <strain evidence="4">NAU3</strain>
        <tissue evidence="4">Gut</tissue>
    </source>
</reference>
<keyword evidence="5" id="KW-1185">Reference proteome</keyword>
<dbReference type="Gene3D" id="1.10.510.10">
    <property type="entry name" value="Transferase(Phosphotransferase) domain 1"/>
    <property type="match status" value="1"/>
</dbReference>
<feature type="transmembrane region" description="Helical" evidence="2">
    <location>
        <begin position="1935"/>
        <end position="1957"/>
    </location>
</feature>
<comment type="caution">
    <text evidence="4">The sequence shown here is derived from an EMBL/GenBank/DDBJ whole genome shotgun (WGS) entry which is preliminary data.</text>
</comment>